<comment type="function">
    <text evidence="1">In the hair cortex, hair keratin intermediate filaments are embedded in an interfilamentous matrix, consisting of hair keratin-associated proteins (KRTAP), which are essential for the formation of a rigid and resistant hair shaft through their extensive disulfide bond cross-linking with abundant cysteine residues of hair keratins. The matrix proteins include the high-sulfur and high-glycine-tyrosine keratins.</text>
</comment>
<evidence type="ECO:0000256" key="2">
    <source>
        <dbReference type="ARBA" id="ARBA00011662"/>
    </source>
</evidence>
<organism evidence="6 7">
    <name type="scientific">Neomonachus schauinslandi</name>
    <name type="common">Hawaiian monk seal</name>
    <name type="synonym">Monachus schauinslandi</name>
    <dbReference type="NCBI Taxonomy" id="29088"/>
    <lineage>
        <taxon>Eukaryota</taxon>
        <taxon>Metazoa</taxon>
        <taxon>Chordata</taxon>
        <taxon>Craniata</taxon>
        <taxon>Vertebrata</taxon>
        <taxon>Euteleostomi</taxon>
        <taxon>Mammalia</taxon>
        <taxon>Eutheria</taxon>
        <taxon>Laurasiatheria</taxon>
        <taxon>Carnivora</taxon>
        <taxon>Caniformia</taxon>
        <taxon>Pinnipedia</taxon>
        <taxon>Phocidae</taxon>
        <taxon>Monachinae</taxon>
        <taxon>Monachini</taxon>
        <taxon>Neomonachus</taxon>
    </lineage>
</organism>
<dbReference type="KEGG" id="nsu:123326029"/>
<evidence type="ECO:0000256" key="4">
    <source>
        <dbReference type="ARBA" id="ARBA00022744"/>
    </source>
</evidence>
<accession>A0A8M1MM84</accession>
<keyword evidence="4" id="KW-0416">Keratin</keyword>
<reference evidence="7" key="1">
    <citation type="submission" date="2025-08" db="UniProtKB">
        <authorList>
            <consortium name="RefSeq"/>
        </authorList>
    </citation>
    <scope>IDENTIFICATION</scope>
    <source>
        <tissue evidence="7">Blood</tissue>
    </source>
</reference>
<evidence type="ECO:0000256" key="5">
    <source>
        <dbReference type="ARBA" id="ARBA00038294"/>
    </source>
</evidence>
<proteinExistence type="inferred from homology"/>
<dbReference type="Pfam" id="PF11759">
    <property type="entry name" value="KRTAP"/>
    <property type="match status" value="1"/>
</dbReference>
<evidence type="ECO:0000256" key="1">
    <source>
        <dbReference type="ARBA" id="ARBA00003327"/>
    </source>
</evidence>
<evidence type="ECO:0000313" key="6">
    <source>
        <dbReference type="Proteomes" id="UP000248481"/>
    </source>
</evidence>
<evidence type="ECO:0000256" key="3">
    <source>
        <dbReference type="ARBA" id="ARBA00022737"/>
    </source>
</evidence>
<sequence>MCLTETVMYKIIQERKAAGIPSDAVHVMSRSEKQLTTPDTTSYYSNWYGGLSYGCGRFGGLDCEYGWGWDSFPRLGHGCGWRGHTYGCCRPLCYGGYGFSGFY</sequence>
<dbReference type="Proteomes" id="UP000248481">
    <property type="component" value="Chromosome 1"/>
</dbReference>
<keyword evidence="3" id="KW-0677">Repeat</keyword>
<comment type="subunit">
    <text evidence="2">Interacts with hair keratins.</text>
</comment>
<evidence type="ECO:0000313" key="7">
    <source>
        <dbReference type="RefSeq" id="XP_044774956.1"/>
    </source>
</evidence>
<gene>
    <name evidence="7" type="primary">LOC123326029</name>
</gene>
<dbReference type="PANTHER" id="PTHR38140">
    <property type="entry name" value="KERATIN-ASSOCIATED PROTEIN 19-3-RELATED"/>
    <property type="match status" value="1"/>
</dbReference>
<dbReference type="GeneID" id="123326029"/>
<dbReference type="RefSeq" id="XP_044774956.1">
    <property type="nucleotide sequence ID" value="XM_044919021.1"/>
</dbReference>
<dbReference type="GO" id="GO:0005829">
    <property type="term" value="C:cytosol"/>
    <property type="evidence" value="ECO:0007669"/>
    <property type="project" value="UniProtKB-ARBA"/>
</dbReference>
<dbReference type="PANTHER" id="PTHR38140:SF5">
    <property type="entry name" value="KERATIN-ASSOCIATED PROTEIN 19-4-RELATED"/>
    <property type="match status" value="1"/>
</dbReference>
<dbReference type="InterPro" id="IPR051528">
    <property type="entry name" value="KRTAP_type_19"/>
</dbReference>
<keyword evidence="6" id="KW-1185">Reference proteome</keyword>
<comment type="similarity">
    <text evidence="5">Belongs to the KRTAP type 19 family.</text>
</comment>
<protein>
    <submittedName>
        <fullName evidence="7">Keratin-associated protein 19-8-like</fullName>
    </submittedName>
</protein>
<dbReference type="InterPro" id="IPR021743">
    <property type="entry name" value="KRTAP_type8/19/20/21/22"/>
</dbReference>
<dbReference type="AlphaFoldDB" id="A0A8M1MM84"/>
<dbReference type="GO" id="GO:0005882">
    <property type="term" value="C:intermediate filament"/>
    <property type="evidence" value="ECO:0007669"/>
    <property type="project" value="UniProtKB-KW"/>
</dbReference>
<name>A0A8M1MM84_NEOSC</name>